<evidence type="ECO:0000313" key="2">
    <source>
        <dbReference type="EMBL" id="JAP45377.1"/>
    </source>
</evidence>
<sequence>MNENISFQSFLNAFENQAAELSRLSESISKMSIGLNNRSQINWKAFSSPSCLDFQSLHTSAPTEESAPFTCLNYLAEDQAHSLATELKELNLDPATSRNVINTMKKHLLLGIRSYLGCCNTNGSAMSPNTCPYQLPHSSSLSECSSSASRHPFLGRRLSADVPVPPDLPSRNAACAYTCDSIAYKKADSISIGATRFDNAPEPVTVASKLHHSFPPGGGYRNRATSELTHQLRSCPSPSSESCGQMPFYHHHYHHYHPWADQQQRSSSTCYSVCAPAPSCIPCASTQLSTAKGVLLKLRRRCELGRANERYSALSESSSPSGQRSTPVSSPSYRTGESVVLCSAPCASQPHNRAATIVRCPCMSSYCPLSSAKQELLATNALVQQGFLKLAAHFRGKLTRDMFITEKVSTLIRTIKDTAKIALSLYLENAPDTATGDPRVEPITLPPAEAQLEARLNVQLRAGLRQLNEIFVQWPAERRLALLRSSPAWRKKEDTSNKRTKSVSLPVTRLATVSRRQFSESVLPRTFRRRSQPTSVATPKIASGDSAVAGRTTNVASQWRTLSLPPPTDLHPRHLGHRLPHALPVCSGGDAQQRNSSTALQRHPFASARATATPRYQCRPRWQPSFLEVPIPPRPIALIDPPAYIDISPCKRRRKIIQIAVRDRSRALLGGGKRGNSPGKQQRGLGAGSRLPISPGATSGGASNRTLSNDVGKSIRPVTTTRLPQTCSATASTAERGVLTEPTRQFSILSRDVMSGPGIVYKNRFLHSASTPGARIRSKSASSFSFLSTVRQRPRHGHQESSQSGVGSNQSNAISCSCMDRSQRLSSISSKPVASKATKTPTAAEGGSQSSEATCPQMHDTGGDTNRCQQHFPVLQRIVSATLREQVAPKQQSQEPSIRPAQRSDEDSCAQQPREQWQLKFRFHPNDVPVVSPDVKSNSSSIYQDRVLRLTWSMESCTVPVVLRDRAELPPNLRLGYL</sequence>
<dbReference type="GO" id="GO:0032053">
    <property type="term" value="P:ciliary basal body organization"/>
    <property type="evidence" value="ECO:0007669"/>
    <property type="project" value="TreeGrafter"/>
</dbReference>
<dbReference type="GO" id="GO:1903723">
    <property type="term" value="P:negative regulation of centriole elongation"/>
    <property type="evidence" value="ECO:0007669"/>
    <property type="project" value="TreeGrafter"/>
</dbReference>
<feature type="compositionally biased region" description="Polar residues" evidence="1">
    <location>
        <begin position="696"/>
        <end position="733"/>
    </location>
</feature>
<feature type="region of interest" description="Disordered" evidence="1">
    <location>
        <begin position="827"/>
        <end position="868"/>
    </location>
</feature>
<evidence type="ECO:0000256" key="1">
    <source>
        <dbReference type="SAM" id="MobiDB-lite"/>
    </source>
</evidence>
<gene>
    <name evidence="2" type="ORF">TR143564</name>
</gene>
<reference evidence="2" key="1">
    <citation type="submission" date="2016-01" db="EMBL/GenBank/DDBJ databases">
        <title>Reference transcriptome for the parasite Schistocephalus solidus: insights into the molecular evolution of parasitism.</title>
        <authorList>
            <person name="Hebert F.O."/>
            <person name="Grambauer S."/>
            <person name="Barber I."/>
            <person name="Landry C.R."/>
            <person name="Aubin-Horth N."/>
        </authorList>
    </citation>
    <scope>NUCLEOTIDE SEQUENCE</scope>
</reference>
<dbReference type="GO" id="GO:0005814">
    <property type="term" value="C:centriole"/>
    <property type="evidence" value="ECO:0007669"/>
    <property type="project" value="InterPro"/>
</dbReference>
<dbReference type="EMBL" id="GEEE01017848">
    <property type="protein sequence ID" value="JAP45377.1"/>
    <property type="molecule type" value="Transcribed_RNA"/>
</dbReference>
<feature type="compositionally biased region" description="Polar residues" evidence="1">
    <location>
        <begin position="827"/>
        <end position="854"/>
    </location>
</feature>
<dbReference type="GO" id="GO:0007099">
    <property type="term" value="P:centriole replication"/>
    <property type="evidence" value="ECO:0007669"/>
    <property type="project" value="InterPro"/>
</dbReference>
<name>A0A0X3P6A0_SCHSO</name>
<dbReference type="GO" id="GO:0032465">
    <property type="term" value="P:regulation of cytokinesis"/>
    <property type="evidence" value="ECO:0007669"/>
    <property type="project" value="InterPro"/>
</dbReference>
<feature type="compositionally biased region" description="Low complexity" evidence="1">
    <location>
        <begin position="801"/>
        <end position="812"/>
    </location>
</feature>
<feature type="region of interest" description="Disordered" evidence="1">
    <location>
        <begin position="521"/>
        <end position="552"/>
    </location>
</feature>
<feature type="region of interest" description="Disordered" evidence="1">
    <location>
        <begin position="788"/>
        <end position="813"/>
    </location>
</feature>
<feature type="compositionally biased region" description="Polar residues" evidence="1">
    <location>
        <begin position="314"/>
        <end position="332"/>
    </location>
</feature>
<dbReference type="InterPro" id="IPR033207">
    <property type="entry name" value="CCP110"/>
</dbReference>
<dbReference type="AlphaFoldDB" id="A0A0X3P6A0"/>
<feature type="region of interest" description="Disordered" evidence="1">
    <location>
        <begin position="885"/>
        <end position="911"/>
    </location>
</feature>
<proteinExistence type="predicted"/>
<feature type="region of interest" description="Disordered" evidence="1">
    <location>
        <begin position="668"/>
        <end position="736"/>
    </location>
</feature>
<feature type="region of interest" description="Disordered" evidence="1">
    <location>
        <begin position="313"/>
        <end position="332"/>
    </location>
</feature>
<dbReference type="PANTHER" id="PTHR13594">
    <property type="entry name" value="CENTRIOLAR COILED-COIL PROTEIN OF 110 KDA"/>
    <property type="match status" value="1"/>
</dbReference>
<dbReference type="PANTHER" id="PTHR13594:SF1">
    <property type="entry name" value="CENTRIOLAR COILED-COIL PROTEIN OF 110 KDA"/>
    <property type="match status" value="1"/>
</dbReference>
<accession>A0A0X3P6A0</accession>
<organism evidence="2">
    <name type="scientific">Schistocephalus solidus</name>
    <name type="common">Tapeworm</name>
    <dbReference type="NCBI Taxonomy" id="70667"/>
    <lineage>
        <taxon>Eukaryota</taxon>
        <taxon>Metazoa</taxon>
        <taxon>Spiralia</taxon>
        <taxon>Lophotrochozoa</taxon>
        <taxon>Platyhelminthes</taxon>
        <taxon>Cestoda</taxon>
        <taxon>Eucestoda</taxon>
        <taxon>Diphyllobothriidea</taxon>
        <taxon>Diphyllobothriidae</taxon>
        <taxon>Schistocephalus</taxon>
    </lineage>
</organism>
<protein>
    <submittedName>
        <fullName evidence="2">Uncharacterized protein</fullName>
    </submittedName>
</protein>